<dbReference type="PANTHER" id="PTHR11952:SF9">
    <property type="entry name" value="UDP-SUGAR PYROPHOSPHORYLASE"/>
    <property type="match status" value="1"/>
</dbReference>
<dbReference type="EC" id="2.7.7.64" evidence="6"/>
<dbReference type="AlphaFoldDB" id="A0A146L7H3"/>
<gene>
    <name evidence="8" type="primary">USP_1</name>
    <name evidence="8" type="ORF">g.21056</name>
</gene>
<dbReference type="InterPro" id="IPR029044">
    <property type="entry name" value="Nucleotide-diphossugar_trans"/>
</dbReference>
<accession>A0A146L7H3</accession>
<dbReference type="InterPro" id="IPR039741">
    <property type="entry name" value="UDP-sugar_pyrophosphorylase"/>
</dbReference>
<evidence type="ECO:0000256" key="3">
    <source>
        <dbReference type="ARBA" id="ARBA00022679"/>
    </source>
</evidence>
<name>A0A146L7H3_LYGHE</name>
<comment type="cofactor">
    <cofactor evidence="1">
        <name>Mn(2+)</name>
        <dbReference type="ChEBI" id="CHEBI:29035"/>
    </cofactor>
</comment>
<evidence type="ECO:0000256" key="7">
    <source>
        <dbReference type="ARBA" id="ARBA00048259"/>
    </source>
</evidence>
<dbReference type="EMBL" id="GDHC01016019">
    <property type="protein sequence ID" value="JAQ02610.1"/>
    <property type="molecule type" value="Transcribed_RNA"/>
</dbReference>
<sequence length="619" mass="68901">MTIKKLEFLQQVRNLDHNYPLRRYVDTARRLLHDDARTDAADMVIEPPYTVHLDPLHDPPIRTSGGADGDVVDIPWDAVEVEGLRVAAASVFVLVAGGLGERLLGDYVGPPITKLGILTDTVSGMSFLHMYCRTLVVFQNAIHTDTGTRVKIPLYIMTSDDTHALINNLLRSNSYYGLEADQVVCIRQQGVPALSTKDCAIALDPENPYKILTKPHGHGDVHRLLYRLGCFNLWRDKSYVVFFQDTNSLTMKFIVPVLGYGALHRKRVLFAATPRKPGEAIGALCRTHSPSTQVYHTVNIEYSEICKYITQETVTGDQYSMLPGNMNVFCIDVPTYVRLLEQTHGIIAEFINPKYTDATNTTFKKPTRVECMMQDFSKYLPESCGTHDIVACLLPPWYSYNPVKNSHRDALVKQAAGLTTDSAISAEFAYYRWFRLALSFQTPTVHSHNLCPEPTVSVAGILVPHGPRIVLDPFLSPTLTHVANAIGSRLRCTTLQDSVFIYGRFVTVQSLCVSGFLYVCVDDSLHVCIHNFTETTPPAQCTVLDSSHLTSLSCTSFHDAAIRGSFVPAICPEGFPMYCITVQALTEDEVRGNSATNPFVLDDATKLRFLQYSMCCTPI</sequence>
<organism evidence="8">
    <name type="scientific">Lygus hesperus</name>
    <name type="common">Western plant bug</name>
    <dbReference type="NCBI Taxonomy" id="30085"/>
    <lineage>
        <taxon>Eukaryota</taxon>
        <taxon>Metazoa</taxon>
        <taxon>Ecdysozoa</taxon>
        <taxon>Arthropoda</taxon>
        <taxon>Hexapoda</taxon>
        <taxon>Insecta</taxon>
        <taxon>Pterygota</taxon>
        <taxon>Neoptera</taxon>
        <taxon>Paraneoptera</taxon>
        <taxon>Hemiptera</taxon>
        <taxon>Heteroptera</taxon>
        <taxon>Panheteroptera</taxon>
        <taxon>Cimicomorpha</taxon>
        <taxon>Miridae</taxon>
        <taxon>Mirini</taxon>
        <taxon>Lygus</taxon>
    </lineage>
</organism>
<dbReference type="InterPro" id="IPR002618">
    <property type="entry name" value="UDPGP_fam"/>
</dbReference>
<evidence type="ECO:0000313" key="8">
    <source>
        <dbReference type="EMBL" id="JAQ02610.1"/>
    </source>
</evidence>
<keyword evidence="3" id="KW-0808">Transferase</keyword>
<evidence type="ECO:0000256" key="5">
    <source>
        <dbReference type="ARBA" id="ARBA00038047"/>
    </source>
</evidence>
<dbReference type="Gene3D" id="3.90.550.10">
    <property type="entry name" value="Spore Coat Polysaccharide Biosynthesis Protein SpsA, Chain A"/>
    <property type="match status" value="1"/>
</dbReference>
<reference evidence="8" key="1">
    <citation type="journal article" date="2016" name="Gigascience">
        <title>De novo construction of an expanded transcriptome assembly for the western tarnished plant bug, Lygus hesperus.</title>
        <authorList>
            <person name="Tassone E.E."/>
            <person name="Geib S.M."/>
            <person name="Hall B."/>
            <person name="Fabrick J.A."/>
            <person name="Brent C.S."/>
            <person name="Hull J.J."/>
        </authorList>
    </citation>
    <scope>NUCLEOTIDE SEQUENCE</scope>
</reference>
<keyword evidence="4" id="KW-0548">Nucleotidyltransferase</keyword>
<dbReference type="Pfam" id="PF01704">
    <property type="entry name" value="UDPGP"/>
    <property type="match status" value="1"/>
</dbReference>
<proteinExistence type="inferred from homology"/>
<comment type="cofactor">
    <cofactor evidence="2">
        <name>Mg(2+)</name>
        <dbReference type="ChEBI" id="CHEBI:18420"/>
    </cofactor>
</comment>
<dbReference type="GO" id="GO:0051748">
    <property type="term" value="F:UTP-monosaccharide-1-phosphate uridylyltransferase activity"/>
    <property type="evidence" value="ECO:0007669"/>
    <property type="project" value="UniProtKB-EC"/>
</dbReference>
<comment type="similarity">
    <text evidence="5">Belongs to the USP family.</text>
</comment>
<dbReference type="GO" id="GO:0003977">
    <property type="term" value="F:UDP-N-acetylglucosamine diphosphorylase activity"/>
    <property type="evidence" value="ECO:0007669"/>
    <property type="project" value="TreeGrafter"/>
</dbReference>
<evidence type="ECO:0000256" key="1">
    <source>
        <dbReference type="ARBA" id="ARBA00001936"/>
    </source>
</evidence>
<dbReference type="PANTHER" id="PTHR11952">
    <property type="entry name" value="UDP- GLUCOSE PYROPHOSPHORYLASE"/>
    <property type="match status" value="1"/>
</dbReference>
<evidence type="ECO:0000256" key="6">
    <source>
        <dbReference type="ARBA" id="ARBA00039080"/>
    </source>
</evidence>
<dbReference type="SUPFAM" id="SSF53448">
    <property type="entry name" value="Nucleotide-diphospho-sugar transferases"/>
    <property type="match status" value="1"/>
</dbReference>
<comment type="catalytic activity">
    <reaction evidence="7">
        <text>a monosaccharide 1-phosphate + UTP + H(+) = a UDP-monosaccharide + diphosphate</text>
        <dbReference type="Rhea" id="RHEA:13205"/>
        <dbReference type="ChEBI" id="CHEBI:15378"/>
        <dbReference type="ChEBI" id="CHEBI:33019"/>
        <dbReference type="ChEBI" id="CHEBI:46398"/>
        <dbReference type="ChEBI" id="CHEBI:140358"/>
        <dbReference type="ChEBI" id="CHEBI:140359"/>
        <dbReference type="EC" id="2.7.7.64"/>
    </reaction>
</comment>
<evidence type="ECO:0000256" key="4">
    <source>
        <dbReference type="ARBA" id="ARBA00022695"/>
    </source>
</evidence>
<protein>
    <recommendedName>
        <fullName evidence="6">UTP-monosaccharide-1-phosphate uridylyltransferase</fullName>
        <ecNumber evidence="6">2.7.7.64</ecNumber>
    </recommendedName>
</protein>
<dbReference type="GO" id="GO:0006048">
    <property type="term" value="P:UDP-N-acetylglucosamine biosynthetic process"/>
    <property type="evidence" value="ECO:0007669"/>
    <property type="project" value="TreeGrafter"/>
</dbReference>
<evidence type="ECO:0000256" key="2">
    <source>
        <dbReference type="ARBA" id="ARBA00001946"/>
    </source>
</evidence>